<dbReference type="Proteomes" id="UP000035265">
    <property type="component" value="Unassembled WGS sequence"/>
</dbReference>
<keyword evidence="2" id="KW-1185">Reference proteome</keyword>
<proteinExistence type="predicted"/>
<evidence type="ECO:0008006" key="3">
    <source>
        <dbReference type="Google" id="ProtNLM"/>
    </source>
</evidence>
<sequence>MLGRSERESGAQALLAATAAGWVEGDPAEADALLDLGSTTATLSTVASIDGLSAVVHLGHPAQPSHELERALLAAPPSLVLTGASAVPAQWVWVGRSGAARDLTGHVVVDEAGMRDRRHVLRTMGVSPSLVPTRTSLEERIALAGPDGSLVVERSVAAGPLAALGYAELAGSEVLGDGAPVWYGLLESRGAVPRAEGVAQVWLAFGPRDDHRGSLQETLALVAQAGIDLQHLRSHRSQAGPHIFFCAFSCPDAGTLDGLLAGFAERGVAHRLLAVLPGQEFVPGPDALAPRWASAPDPVRA</sequence>
<dbReference type="PATRIC" id="fig|264251.5.peg.2107"/>
<dbReference type="STRING" id="264251.FB00_10340"/>
<dbReference type="AlphaFoldDB" id="A0A0H2KMZ3"/>
<reference evidence="1 2" key="1">
    <citation type="submission" date="2014-05" db="EMBL/GenBank/DDBJ databases">
        <title>Cellulosimicrobium funkei U11 genome.</title>
        <authorList>
            <person name="Hu C."/>
            <person name="Gong Y."/>
            <person name="Wan W."/>
            <person name="Jiang M."/>
        </authorList>
    </citation>
    <scope>NUCLEOTIDE SEQUENCE [LARGE SCALE GENOMIC DNA]</scope>
    <source>
        <strain evidence="1 2">U11</strain>
    </source>
</reference>
<accession>A0A0H2KMZ3</accession>
<comment type="caution">
    <text evidence="1">The sequence shown here is derived from an EMBL/GenBank/DDBJ whole genome shotgun (WGS) entry which is preliminary data.</text>
</comment>
<organism evidence="1 2">
    <name type="scientific">Cellulosimicrobium funkei</name>
    <dbReference type="NCBI Taxonomy" id="264251"/>
    <lineage>
        <taxon>Bacteria</taxon>
        <taxon>Bacillati</taxon>
        <taxon>Actinomycetota</taxon>
        <taxon>Actinomycetes</taxon>
        <taxon>Micrococcales</taxon>
        <taxon>Promicromonosporaceae</taxon>
        <taxon>Cellulosimicrobium</taxon>
    </lineage>
</organism>
<evidence type="ECO:0000313" key="2">
    <source>
        <dbReference type="Proteomes" id="UP000035265"/>
    </source>
</evidence>
<protein>
    <recommendedName>
        <fullName evidence="3">Prephenate dehydratase</fullName>
    </recommendedName>
</protein>
<dbReference type="RefSeq" id="WP_047232780.1">
    <property type="nucleotide sequence ID" value="NZ_JNBQ01000009.1"/>
</dbReference>
<gene>
    <name evidence="1" type="ORF">FB00_10340</name>
</gene>
<dbReference type="EMBL" id="JNBQ01000009">
    <property type="protein sequence ID" value="KLN34891.1"/>
    <property type="molecule type" value="Genomic_DNA"/>
</dbReference>
<name>A0A0H2KMZ3_9MICO</name>
<evidence type="ECO:0000313" key="1">
    <source>
        <dbReference type="EMBL" id="KLN34891.1"/>
    </source>
</evidence>